<dbReference type="InterPro" id="IPR035437">
    <property type="entry name" value="SNase_OB-fold_sf"/>
</dbReference>
<reference evidence="2 3" key="1">
    <citation type="journal article" date="2018" name="Nat. Biotechnol.">
        <title>A standardized bacterial taxonomy based on genome phylogeny substantially revises the tree of life.</title>
        <authorList>
            <person name="Parks D.H."/>
            <person name="Chuvochina M."/>
            <person name="Waite D.W."/>
            <person name="Rinke C."/>
            <person name="Skarshewski A."/>
            <person name="Chaumeil P.A."/>
            <person name="Hugenholtz P."/>
        </authorList>
    </citation>
    <scope>NUCLEOTIDE SEQUENCE [LARGE SCALE GENOMIC DNA]</scope>
    <source>
        <strain evidence="2">UBA9158</strain>
    </source>
</reference>
<gene>
    <name evidence="2" type="ORF">DCP75_13270</name>
</gene>
<dbReference type="Gene3D" id="2.40.50.90">
    <property type="match status" value="1"/>
</dbReference>
<dbReference type="SUPFAM" id="SSF50199">
    <property type="entry name" value="Staphylococcal nuclease"/>
    <property type="match status" value="1"/>
</dbReference>
<comment type="caution">
    <text evidence="2">The sequence shown here is derived from an EMBL/GenBank/DDBJ whole genome shotgun (WGS) entry which is preliminary data.</text>
</comment>
<sequence length="211" mass="23592">MLSPRNLVRIAVVLLALSLFQLATDGEINWHRQALDTFSGTRGEDTGWGKAVDSLETAGAAREGQAPTQFDLTGRVVRIADGDTLSLLDAGNTQHKVRFYGIDAPERDQPHGDRAREALVALVSGKRLGVVVIEEDDYGRKVGTVYADGRNVNLAMVQQGHAWWYQYFARQEHALEAAERDARSAQRGLWAADDPMPPWDWRRQQRLNSNR</sequence>
<feature type="domain" description="TNase-like" evidence="1">
    <location>
        <begin position="70"/>
        <end position="192"/>
    </location>
</feature>
<dbReference type="STRING" id="1121937.GCA_000423125_02629"/>
<dbReference type="Proteomes" id="UP000259273">
    <property type="component" value="Unassembled WGS sequence"/>
</dbReference>
<evidence type="ECO:0000259" key="1">
    <source>
        <dbReference type="PROSITE" id="PS50830"/>
    </source>
</evidence>
<dbReference type="InterPro" id="IPR016071">
    <property type="entry name" value="Staphylococal_nuclease_OB-fold"/>
</dbReference>
<dbReference type="SMART" id="SM00318">
    <property type="entry name" value="SNc"/>
    <property type="match status" value="1"/>
</dbReference>
<dbReference type="AlphaFoldDB" id="A0A3C1KPT1"/>
<dbReference type="PROSITE" id="PS50830">
    <property type="entry name" value="TNASE_3"/>
    <property type="match status" value="1"/>
</dbReference>
<protein>
    <submittedName>
        <fullName evidence="2">Nuclease</fullName>
    </submittedName>
</protein>
<dbReference type="PANTHER" id="PTHR12302:SF17">
    <property type="entry name" value="STAPHYLOCOCCAL-LIKE NUCLEASE CAN3-RELATED"/>
    <property type="match status" value="1"/>
</dbReference>
<dbReference type="EMBL" id="DMND01000179">
    <property type="protein sequence ID" value="HAN28667.1"/>
    <property type="molecule type" value="Genomic_DNA"/>
</dbReference>
<accession>A0A3C1KPT1</accession>
<dbReference type="PANTHER" id="PTHR12302">
    <property type="entry name" value="EBNA2 BINDING PROTEIN P100"/>
    <property type="match status" value="1"/>
</dbReference>
<evidence type="ECO:0000313" key="2">
    <source>
        <dbReference type="EMBL" id="HAN28667.1"/>
    </source>
</evidence>
<proteinExistence type="predicted"/>
<dbReference type="Pfam" id="PF00565">
    <property type="entry name" value="SNase"/>
    <property type="match status" value="1"/>
</dbReference>
<evidence type="ECO:0000313" key="3">
    <source>
        <dbReference type="Proteomes" id="UP000259273"/>
    </source>
</evidence>
<name>A0A3C1KPT1_9GAMM</name>
<organism evidence="2 3">
    <name type="scientific">Haliea salexigens</name>
    <dbReference type="NCBI Taxonomy" id="287487"/>
    <lineage>
        <taxon>Bacteria</taxon>
        <taxon>Pseudomonadati</taxon>
        <taxon>Pseudomonadota</taxon>
        <taxon>Gammaproteobacteria</taxon>
        <taxon>Cellvibrionales</taxon>
        <taxon>Halieaceae</taxon>
        <taxon>Haliea</taxon>
    </lineage>
</organism>
<dbReference type="GO" id="GO:0005737">
    <property type="term" value="C:cytoplasm"/>
    <property type="evidence" value="ECO:0007669"/>
    <property type="project" value="TreeGrafter"/>
</dbReference>